<evidence type="ECO:0000313" key="1">
    <source>
        <dbReference type="EMBL" id="VDP94178.1"/>
    </source>
</evidence>
<dbReference type="GO" id="GO:0005739">
    <property type="term" value="C:mitochondrion"/>
    <property type="evidence" value="ECO:0007669"/>
    <property type="project" value="TreeGrafter"/>
</dbReference>
<dbReference type="AlphaFoldDB" id="A0A3P8IE05"/>
<name>A0A3P8IE05_9TREM</name>
<organism evidence="1 2">
    <name type="scientific">Echinostoma caproni</name>
    <dbReference type="NCBI Taxonomy" id="27848"/>
    <lineage>
        <taxon>Eukaryota</taxon>
        <taxon>Metazoa</taxon>
        <taxon>Spiralia</taxon>
        <taxon>Lophotrochozoa</taxon>
        <taxon>Platyhelminthes</taxon>
        <taxon>Trematoda</taxon>
        <taxon>Digenea</taxon>
        <taxon>Plagiorchiida</taxon>
        <taxon>Echinostomata</taxon>
        <taxon>Echinostomatoidea</taxon>
        <taxon>Echinostomatidae</taxon>
        <taxon>Echinostoma</taxon>
    </lineage>
</organism>
<evidence type="ECO:0008006" key="3">
    <source>
        <dbReference type="Google" id="ProtNLM"/>
    </source>
</evidence>
<dbReference type="PANTHER" id="PTHR11702:SF31">
    <property type="entry name" value="MITOCHONDRIAL RIBOSOME-ASSOCIATED GTPASE 2"/>
    <property type="match status" value="1"/>
</dbReference>
<dbReference type="Proteomes" id="UP000272942">
    <property type="component" value="Unassembled WGS sequence"/>
</dbReference>
<evidence type="ECO:0000313" key="2">
    <source>
        <dbReference type="Proteomes" id="UP000272942"/>
    </source>
</evidence>
<dbReference type="InterPro" id="IPR045086">
    <property type="entry name" value="OBG_GTPase"/>
</dbReference>
<sequence length="166" mass="18427">MPGLITGAAEHNKGLGAQFLSLVADCRLLAYVVDVGTLWLSGEAHPNITDRATWLKDQIIQQLAMLQHELGTFDSKLTDRRRCLVVGSKMDLVVPYMNDSNGRHNLWSTVQKAINKATLDMGLLDATNLDRVLLISARRGDNIDALVRCIQQHVRDICKMSNDESS</sequence>
<dbReference type="PANTHER" id="PTHR11702">
    <property type="entry name" value="DEVELOPMENTALLY REGULATED GTP-BINDING PROTEIN-RELATED"/>
    <property type="match status" value="1"/>
</dbReference>
<dbReference type="SUPFAM" id="SSF52540">
    <property type="entry name" value="P-loop containing nucleoside triphosphate hydrolases"/>
    <property type="match status" value="1"/>
</dbReference>
<dbReference type="Gene3D" id="3.40.50.300">
    <property type="entry name" value="P-loop containing nucleotide triphosphate hydrolases"/>
    <property type="match status" value="1"/>
</dbReference>
<dbReference type="InterPro" id="IPR027417">
    <property type="entry name" value="P-loop_NTPase"/>
</dbReference>
<dbReference type="GO" id="GO:0003924">
    <property type="term" value="F:GTPase activity"/>
    <property type="evidence" value="ECO:0007669"/>
    <property type="project" value="InterPro"/>
</dbReference>
<dbReference type="GO" id="GO:0005525">
    <property type="term" value="F:GTP binding"/>
    <property type="evidence" value="ECO:0007669"/>
    <property type="project" value="InterPro"/>
</dbReference>
<gene>
    <name evidence="1" type="ORF">ECPE_LOCUS16904</name>
</gene>
<reference evidence="1 2" key="1">
    <citation type="submission" date="2018-11" db="EMBL/GenBank/DDBJ databases">
        <authorList>
            <consortium name="Pathogen Informatics"/>
        </authorList>
    </citation>
    <scope>NUCLEOTIDE SEQUENCE [LARGE SCALE GENOMIC DNA]</scope>
    <source>
        <strain evidence="1 2">Egypt</strain>
    </source>
</reference>
<proteinExistence type="predicted"/>
<dbReference type="EMBL" id="UZAN01066470">
    <property type="protein sequence ID" value="VDP94178.1"/>
    <property type="molecule type" value="Genomic_DNA"/>
</dbReference>
<protein>
    <recommendedName>
        <fullName evidence="3">OBG-type G domain-containing protein</fullName>
    </recommendedName>
</protein>
<accession>A0A3P8IE05</accession>
<keyword evidence="2" id="KW-1185">Reference proteome</keyword>
<dbReference type="OrthoDB" id="347018at2759"/>